<dbReference type="RefSeq" id="WP_013291609.1">
    <property type="nucleotide sequence ID" value="NC_014393.1"/>
</dbReference>
<evidence type="ECO:0000259" key="6">
    <source>
        <dbReference type="Pfam" id="PF21715"/>
    </source>
</evidence>
<keyword evidence="8" id="KW-1185">Reference proteome</keyword>
<sequence>MRKTIRLLQKLVPELLQQLEKRYRILRTIQYNQPIGRRILAVKLELGERVVRSEVEFLKDQHLIEINSSGMNVTAEGEEIIDSLKNFIHQAKGLFEVEKQLKEVLRIENVVIVPGDLEEDPSVMFELGKVAAHFIINNIKDKDVLALTGGSTLKSVVDNMPSNSFYKGITVLPARGGIGRDLEYEANTLTATLARKMNAAYRLLHIPDSIKDEKVIHSIMNESSIRDVVEELHNVNVLICGIGRADKMAQRRDLSPEMRTYLDEKGAVGEAFGSYFDEKGNAVYTIPTVGIKGQDVSKIDKLIAVAGGKEKAKAIIASLSNKPNAVLITDEGTAKEILYIL</sequence>
<organism evidence="7 8">
    <name type="scientific">Clostridium cellulovorans (strain ATCC 35296 / DSM 3052 / OCM 3 / 743B)</name>
    <dbReference type="NCBI Taxonomy" id="573061"/>
    <lineage>
        <taxon>Bacteria</taxon>
        <taxon>Bacillati</taxon>
        <taxon>Bacillota</taxon>
        <taxon>Clostridia</taxon>
        <taxon>Eubacteriales</taxon>
        <taxon>Clostridiaceae</taxon>
        <taxon>Clostridium</taxon>
    </lineage>
</organism>
<evidence type="ECO:0000256" key="4">
    <source>
        <dbReference type="ARBA" id="ARBA00023163"/>
    </source>
</evidence>
<dbReference type="InterPro" id="IPR048715">
    <property type="entry name" value="CggR_N"/>
</dbReference>
<gene>
    <name evidence="7" type="ordered locus">Clocel_0718</name>
</gene>
<dbReference type="PANTHER" id="PTHR34294">
    <property type="entry name" value="TRANSCRIPTIONAL REGULATOR-RELATED"/>
    <property type="match status" value="1"/>
</dbReference>
<dbReference type="InterPro" id="IPR036388">
    <property type="entry name" value="WH-like_DNA-bd_sf"/>
</dbReference>
<evidence type="ECO:0000256" key="1">
    <source>
        <dbReference type="ARBA" id="ARBA00010466"/>
    </source>
</evidence>
<dbReference type="Pfam" id="PF21715">
    <property type="entry name" value="CggR_N"/>
    <property type="match status" value="1"/>
</dbReference>
<dbReference type="HOGENOM" id="CLU_054506_2_0_9"/>
<dbReference type="PANTHER" id="PTHR34294:SF5">
    <property type="entry name" value="CENTRAL GLYCOLYTIC GENES REGULATOR"/>
    <property type="match status" value="1"/>
</dbReference>
<dbReference type="GO" id="GO:0030246">
    <property type="term" value="F:carbohydrate binding"/>
    <property type="evidence" value="ECO:0007669"/>
    <property type="project" value="InterPro"/>
</dbReference>
<evidence type="ECO:0000313" key="7">
    <source>
        <dbReference type="EMBL" id="ADL50489.1"/>
    </source>
</evidence>
<dbReference type="InterPro" id="IPR037171">
    <property type="entry name" value="NagB/RpiA_transferase-like"/>
</dbReference>
<dbReference type="GO" id="GO:0003677">
    <property type="term" value="F:DNA binding"/>
    <property type="evidence" value="ECO:0007669"/>
    <property type="project" value="UniProtKB-KW"/>
</dbReference>
<dbReference type="STRING" id="573061.Clocel_0718"/>
<dbReference type="SUPFAM" id="SSF100950">
    <property type="entry name" value="NagB/RpiA/CoA transferase-like"/>
    <property type="match status" value="1"/>
</dbReference>
<dbReference type="eggNOG" id="COG2390">
    <property type="taxonomic scope" value="Bacteria"/>
</dbReference>
<evidence type="ECO:0000256" key="2">
    <source>
        <dbReference type="ARBA" id="ARBA00023015"/>
    </source>
</evidence>
<dbReference type="Gene3D" id="1.10.10.10">
    <property type="entry name" value="Winged helix-like DNA-binding domain superfamily/Winged helix DNA-binding domain"/>
    <property type="match status" value="1"/>
</dbReference>
<evidence type="ECO:0000259" key="5">
    <source>
        <dbReference type="Pfam" id="PF04198"/>
    </source>
</evidence>
<keyword evidence="2" id="KW-0805">Transcription regulation</keyword>
<reference evidence="7 8" key="1">
    <citation type="submission" date="2010-08" db="EMBL/GenBank/DDBJ databases">
        <title>Complete sequence of Clostridium cellulovorans 743B.</title>
        <authorList>
            <consortium name="US DOE Joint Genome Institute"/>
            <person name="Lucas S."/>
            <person name="Copeland A."/>
            <person name="Lapidus A."/>
            <person name="Cheng J.-F."/>
            <person name="Bruce D."/>
            <person name="Goodwin L."/>
            <person name="Pitluck S."/>
            <person name="Chertkov O."/>
            <person name="Detter J.C."/>
            <person name="Han C."/>
            <person name="Tapia R."/>
            <person name="Land M."/>
            <person name="Hauser L."/>
            <person name="Chang Y.-J."/>
            <person name="Jeffries C."/>
            <person name="Kyrpides N."/>
            <person name="Ivanova N."/>
            <person name="Mikhailova N."/>
            <person name="Hemme C.L."/>
            <person name="Woyke T."/>
        </authorList>
    </citation>
    <scope>NUCLEOTIDE SEQUENCE [LARGE SCALE GENOMIC DNA]</scope>
    <source>
        <strain evidence="8">ATCC 35296 / DSM 3052 / OCM 3 / 743B</strain>
    </source>
</reference>
<dbReference type="KEGG" id="ccb:Clocel_0718"/>
<dbReference type="InterPro" id="IPR051054">
    <property type="entry name" value="SorC_transcr_regulators"/>
</dbReference>
<keyword evidence="4" id="KW-0804">Transcription</keyword>
<dbReference type="InterPro" id="IPR036390">
    <property type="entry name" value="WH_DNA-bd_sf"/>
</dbReference>
<comment type="similarity">
    <text evidence="1">Belongs to the SorC transcriptional regulatory family.</text>
</comment>
<dbReference type="EMBL" id="CP002160">
    <property type="protein sequence ID" value="ADL50489.1"/>
    <property type="molecule type" value="Genomic_DNA"/>
</dbReference>
<dbReference type="Proteomes" id="UP000002730">
    <property type="component" value="Chromosome"/>
</dbReference>
<feature type="domain" description="CggR N-terminal DNA binding" evidence="6">
    <location>
        <begin position="19"/>
        <end position="88"/>
    </location>
</feature>
<keyword evidence="3" id="KW-0238">DNA-binding</keyword>
<name>D9SRX2_CLOC7</name>
<dbReference type="OrthoDB" id="9793820at2"/>
<feature type="domain" description="Sugar-binding" evidence="5">
    <location>
        <begin position="91"/>
        <end position="338"/>
    </location>
</feature>
<protein>
    <submittedName>
        <fullName evidence="7">Transcriptional regulator, DeoR family</fullName>
    </submittedName>
</protein>
<evidence type="ECO:0000313" key="8">
    <source>
        <dbReference type="Proteomes" id="UP000002730"/>
    </source>
</evidence>
<accession>D9SRX2</accession>
<dbReference type="Pfam" id="PF04198">
    <property type="entry name" value="Sugar-bind"/>
    <property type="match status" value="1"/>
</dbReference>
<dbReference type="AlphaFoldDB" id="D9SRX2"/>
<proteinExistence type="inferred from homology"/>
<dbReference type="SUPFAM" id="SSF46785">
    <property type="entry name" value="Winged helix' DNA-binding domain"/>
    <property type="match status" value="1"/>
</dbReference>
<dbReference type="InterPro" id="IPR007324">
    <property type="entry name" value="Sugar-bd_dom_put"/>
</dbReference>
<dbReference type="Gene3D" id="3.40.50.1360">
    <property type="match status" value="1"/>
</dbReference>
<evidence type="ECO:0000256" key="3">
    <source>
        <dbReference type="ARBA" id="ARBA00023125"/>
    </source>
</evidence>